<sequence length="93" mass="10049">MKYLLKNLKAVARGEELDAGKNELVFDPEGTFKLAELKAIAKANGIEHGSRIKMSELVVLIAEAFEEMDLEEYLDIKGIVVAGIKAGKDDGAG</sequence>
<gene>
    <name evidence="1" type="ORF">MNBD_GAMMA14-2380</name>
</gene>
<name>A0A3B0YBR0_9ZZZZ</name>
<evidence type="ECO:0000313" key="1">
    <source>
        <dbReference type="EMBL" id="VAW73743.1"/>
    </source>
</evidence>
<dbReference type="EMBL" id="UOFM01000078">
    <property type="protein sequence ID" value="VAW73743.1"/>
    <property type="molecule type" value="Genomic_DNA"/>
</dbReference>
<organism evidence="1">
    <name type="scientific">hydrothermal vent metagenome</name>
    <dbReference type="NCBI Taxonomy" id="652676"/>
    <lineage>
        <taxon>unclassified sequences</taxon>
        <taxon>metagenomes</taxon>
        <taxon>ecological metagenomes</taxon>
    </lineage>
</organism>
<proteinExistence type="predicted"/>
<accession>A0A3B0YBR0</accession>
<protein>
    <submittedName>
        <fullName evidence="1">Uncharacterized protein</fullName>
    </submittedName>
</protein>
<reference evidence="1" key="1">
    <citation type="submission" date="2018-06" db="EMBL/GenBank/DDBJ databases">
        <authorList>
            <person name="Zhirakovskaya E."/>
        </authorList>
    </citation>
    <scope>NUCLEOTIDE SEQUENCE</scope>
</reference>
<dbReference type="AlphaFoldDB" id="A0A3B0YBR0"/>